<evidence type="ECO:0000256" key="2">
    <source>
        <dbReference type="ARBA" id="ARBA00022692"/>
    </source>
</evidence>
<feature type="transmembrane region" description="Helical" evidence="6">
    <location>
        <begin position="328"/>
        <end position="344"/>
    </location>
</feature>
<feature type="transmembrane region" description="Helical" evidence="6">
    <location>
        <begin position="148"/>
        <end position="165"/>
    </location>
</feature>
<dbReference type="SUPFAM" id="SSF81340">
    <property type="entry name" value="Clc chloride channel"/>
    <property type="match status" value="1"/>
</dbReference>
<dbReference type="Pfam" id="PF00654">
    <property type="entry name" value="Voltage_CLC"/>
    <property type="match status" value="1"/>
</dbReference>
<dbReference type="InterPro" id="IPR014743">
    <property type="entry name" value="Cl-channel_core"/>
</dbReference>
<protein>
    <submittedName>
        <fullName evidence="7">Chloride channel protein</fullName>
    </submittedName>
</protein>
<evidence type="ECO:0000256" key="3">
    <source>
        <dbReference type="ARBA" id="ARBA00022989"/>
    </source>
</evidence>
<dbReference type="Gene3D" id="1.10.3080.10">
    <property type="entry name" value="Clc chloride channel"/>
    <property type="match status" value="1"/>
</dbReference>
<dbReference type="PANTHER" id="PTHR43427">
    <property type="entry name" value="CHLORIDE CHANNEL PROTEIN CLC-E"/>
    <property type="match status" value="1"/>
</dbReference>
<keyword evidence="4 6" id="KW-0472">Membrane</keyword>
<evidence type="ECO:0000256" key="4">
    <source>
        <dbReference type="ARBA" id="ARBA00023136"/>
    </source>
</evidence>
<dbReference type="InterPro" id="IPR001807">
    <property type="entry name" value="ClC"/>
</dbReference>
<feature type="transmembrane region" description="Helical" evidence="6">
    <location>
        <begin position="262"/>
        <end position="282"/>
    </location>
</feature>
<comment type="subcellular location">
    <subcellularLocation>
        <location evidence="1">Membrane</location>
        <topology evidence="1">Multi-pass membrane protein</topology>
    </subcellularLocation>
</comment>
<gene>
    <name evidence="7" type="ORF">JZO70_14885</name>
</gene>
<name>A0ABS3LCU9_9ENTE</name>
<proteinExistence type="predicted"/>
<evidence type="ECO:0000256" key="5">
    <source>
        <dbReference type="SAM" id="MobiDB-lite"/>
    </source>
</evidence>
<feature type="transmembrane region" description="Helical" evidence="6">
    <location>
        <begin position="9"/>
        <end position="29"/>
    </location>
</feature>
<dbReference type="EMBL" id="JAFREM010000024">
    <property type="protein sequence ID" value="MBO1307460.1"/>
    <property type="molecule type" value="Genomic_DNA"/>
</dbReference>
<feature type="transmembrane region" description="Helical" evidence="6">
    <location>
        <begin position="302"/>
        <end position="321"/>
    </location>
</feature>
<keyword evidence="8" id="KW-1185">Reference proteome</keyword>
<feature type="transmembrane region" description="Helical" evidence="6">
    <location>
        <begin position="374"/>
        <end position="400"/>
    </location>
</feature>
<keyword evidence="2 6" id="KW-0812">Transmembrane</keyword>
<accession>A0ABS3LCU9</accession>
<comment type="caution">
    <text evidence="7">The sequence shown here is derived from an EMBL/GenBank/DDBJ whole genome shotgun (WGS) entry which is preliminary data.</text>
</comment>
<organism evidence="7 8">
    <name type="scientific">Candidatus Enterococcus moelleringii</name>
    <dbReference type="NCBI Taxonomy" id="2815325"/>
    <lineage>
        <taxon>Bacteria</taxon>
        <taxon>Bacillati</taxon>
        <taxon>Bacillota</taxon>
        <taxon>Bacilli</taxon>
        <taxon>Lactobacillales</taxon>
        <taxon>Enterococcaceae</taxon>
        <taxon>Enterococcus</taxon>
    </lineage>
</organism>
<feature type="region of interest" description="Disordered" evidence="5">
    <location>
        <begin position="411"/>
        <end position="444"/>
    </location>
</feature>
<evidence type="ECO:0000256" key="6">
    <source>
        <dbReference type="SAM" id="Phobius"/>
    </source>
</evidence>
<evidence type="ECO:0000256" key="1">
    <source>
        <dbReference type="ARBA" id="ARBA00004141"/>
    </source>
</evidence>
<feature type="compositionally biased region" description="Basic residues" evidence="5">
    <location>
        <begin position="416"/>
        <end position="427"/>
    </location>
</feature>
<dbReference type="Proteomes" id="UP000664601">
    <property type="component" value="Unassembled WGS sequence"/>
</dbReference>
<feature type="transmembrane region" description="Helical" evidence="6">
    <location>
        <begin position="222"/>
        <end position="241"/>
    </location>
</feature>
<evidence type="ECO:0000313" key="8">
    <source>
        <dbReference type="Proteomes" id="UP000664601"/>
    </source>
</evidence>
<feature type="transmembrane region" description="Helical" evidence="6">
    <location>
        <begin position="185"/>
        <end position="206"/>
    </location>
</feature>
<keyword evidence="3 6" id="KW-1133">Transmembrane helix</keyword>
<evidence type="ECO:0000313" key="7">
    <source>
        <dbReference type="EMBL" id="MBO1307460.1"/>
    </source>
</evidence>
<feature type="transmembrane region" description="Helical" evidence="6">
    <location>
        <begin position="97"/>
        <end position="128"/>
    </location>
</feature>
<dbReference type="PANTHER" id="PTHR43427:SF12">
    <property type="entry name" value="CHLORIDE TRANSPORTER"/>
    <property type="match status" value="1"/>
</dbReference>
<dbReference type="CDD" id="cd00400">
    <property type="entry name" value="Voltage_gated_ClC"/>
    <property type="match status" value="1"/>
</dbReference>
<dbReference type="RefSeq" id="WP_207674460.1">
    <property type="nucleotide sequence ID" value="NZ_JAFREM010000024.1"/>
</dbReference>
<reference evidence="7 8" key="1">
    <citation type="submission" date="2021-03" db="EMBL/GenBank/DDBJ databases">
        <title>Enterococcal diversity collection.</title>
        <authorList>
            <person name="Gilmore M.S."/>
            <person name="Schwartzman J."/>
            <person name="Van Tyne D."/>
            <person name="Martin M."/>
            <person name="Earl A.M."/>
            <person name="Manson A.L."/>
            <person name="Straub T."/>
            <person name="Salamzade R."/>
            <person name="Saavedra J."/>
            <person name="Lebreton F."/>
            <person name="Prichula J."/>
            <person name="Schaufler K."/>
            <person name="Gaca A."/>
            <person name="Sgardioli B."/>
            <person name="Wagenaar J."/>
            <person name="Strong T."/>
        </authorList>
    </citation>
    <scope>NUCLEOTIDE SEQUENCE [LARGE SCALE GENOMIC DNA]</scope>
    <source>
        <strain evidence="7 8">669A</strain>
    </source>
</reference>
<dbReference type="InterPro" id="IPR050368">
    <property type="entry name" value="ClC-type_chloride_channel"/>
</dbReference>
<feature type="transmembrane region" description="Helical" evidence="6">
    <location>
        <begin position="49"/>
        <end position="67"/>
    </location>
</feature>
<sequence length="444" mass="48476">MNKFTGTSFAYSGGLGLIAGVVAALFMGIVELGTQLLWQIIPRAMGDPFIYPLIACSLGGIAIGFFVEHVGKYPQVLSETLDVSQETGRIEYKKGQLLFNILGAMLVLLFGASVSPEAALIVIVGGVATLFCDRLKVSLPQRKDLLEFASGTVLGVIFTAPLFGVGSALEKDDLKNITESKLKRYVLFIFATFTGFIGYLITYGLFPNREQVFAIQRMETNFSWQGILLLIPTIVLGAFFGKFFLWMQEQAKTINQRVKRPLPLAIAAGVLLGILGMLSPYFLFSGEHNLLSFTRQAESMNLFIILLIAFGKVAITMICLACNWRGGTIFPMIFSSVAVAMALIKVFPYSAGLLVAIFTASACAVIMKRPFAAACLFLFLFPVQLFLWIWLAGFLGNLLIETVTGGGGRPTFKKPVMPKKAPKKAAPKKTTSSEASRSRLNRHK</sequence>